<protein>
    <submittedName>
        <fullName evidence="1">Uncharacterized protein</fullName>
    </submittedName>
</protein>
<dbReference type="EMBL" id="JAZHXJ010000686">
    <property type="protein sequence ID" value="KAL1853894.1"/>
    <property type="molecule type" value="Genomic_DNA"/>
</dbReference>
<dbReference type="Proteomes" id="UP001586593">
    <property type="component" value="Unassembled WGS sequence"/>
</dbReference>
<reference evidence="1 2" key="1">
    <citation type="journal article" date="2024" name="Commun. Biol.">
        <title>Comparative genomic analysis of thermophilic fungi reveals convergent evolutionary adaptations and gene losses.</title>
        <authorList>
            <person name="Steindorff A.S."/>
            <person name="Aguilar-Pontes M.V."/>
            <person name="Robinson A.J."/>
            <person name="Andreopoulos B."/>
            <person name="LaButti K."/>
            <person name="Kuo A."/>
            <person name="Mondo S."/>
            <person name="Riley R."/>
            <person name="Otillar R."/>
            <person name="Haridas S."/>
            <person name="Lipzen A."/>
            <person name="Grimwood J."/>
            <person name="Schmutz J."/>
            <person name="Clum A."/>
            <person name="Reid I.D."/>
            <person name="Moisan M.C."/>
            <person name="Butler G."/>
            <person name="Nguyen T.T.M."/>
            <person name="Dewar K."/>
            <person name="Conant G."/>
            <person name="Drula E."/>
            <person name="Henrissat B."/>
            <person name="Hansel C."/>
            <person name="Singer S."/>
            <person name="Hutchinson M.I."/>
            <person name="de Vries R.P."/>
            <person name="Natvig D.O."/>
            <person name="Powell A.J."/>
            <person name="Tsang A."/>
            <person name="Grigoriev I.V."/>
        </authorList>
    </citation>
    <scope>NUCLEOTIDE SEQUENCE [LARGE SCALE GENOMIC DNA]</scope>
    <source>
        <strain evidence="1 2">ATCC 24622</strain>
    </source>
</reference>
<evidence type="ECO:0000313" key="1">
    <source>
        <dbReference type="EMBL" id="KAL1853894.1"/>
    </source>
</evidence>
<accession>A0ABR3W5J7</accession>
<keyword evidence="2" id="KW-1185">Reference proteome</keyword>
<name>A0ABR3W5J7_9PEZI</name>
<gene>
    <name evidence="1" type="ORF">VTK73DRAFT_8874</name>
</gene>
<sequence length="93" mass="10204">MVSSVSRNLPIPLTRLTSSFLGVESPWEVPDAGRYPPPTCRGCGPTQDGASRGACSPWLPSTVPRRYLVYYLAEPWYHHLGRTDQRMGSAAGL</sequence>
<comment type="caution">
    <text evidence="1">The sequence shown here is derived from an EMBL/GenBank/DDBJ whole genome shotgun (WGS) entry which is preliminary data.</text>
</comment>
<organism evidence="1 2">
    <name type="scientific">Phialemonium thermophilum</name>
    <dbReference type="NCBI Taxonomy" id="223376"/>
    <lineage>
        <taxon>Eukaryota</taxon>
        <taxon>Fungi</taxon>
        <taxon>Dikarya</taxon>
        <taxon>Ascomycota</taxon>
        <taxon>Pezizomycotina</taxon>
        <taxon>Sordariomycetes</taxon>
        <taxon>Sordariomycetidae</taxon>
        <taxon>Cephalothecales</taxon>
        <taxon>Cephalothecaceae</taxon>
        <taxon>Phialemonium</taxon>
    </lineage>
</organism>
<evidence type="ECO:0000313" key="2">
    <source>
        <dbReference type="Proteomes" id="UP001586593"/>
    </source>
</evidence>
<proteinExistence type="predicted"/>